<accession>B8GSJ3</accession>
<protein>
    <submittedName>
        <fullName evidence="3">Cupin 2, conserved barrel</fullName>
    </submittedName>
</protein>
<evidence type="ECO:0000256" key="1">
    <source>
        <dbReference type="SAM" id="SignalP"/>
    </source>
</evidence>
<dbReference type="eggNOG" id="COG1917">
    <property type="taxonomic scope" value="Bacteria"/>
</dbReference>
<dbReference type="InterPro" id="IPR014710">
    <property type="entry name" value="RmlC-like_jellyroll"/>
</dbReference>
<evidence type="ECO:0000313" key="4">
    <source>
        <dbReference type="Proteomes" id="UP000002383"/>
    </source>
</evidence>
<dbReference type="OrthoDB" id="9801227at2"/>
<feature type="chain" id="PRO_5002873130" evidence="1">
    <location>
        <begin position="29"/>
        <end position="158"/>
    </location>
</feature>
<dbReference type="InterPro" id="IPR025979">
    <property type="entry name" value="ChrR-like_cupin_dom"/>
</dbReference>
<evidence type="ECO:0000313" key="3">
    <source>
        <dbReference type="EMBL" id="ACL72897.1"/>
    </source>
</evidence>
<proteinExistence type="predicted"/>
<name>B8GSJ3_THISH</name>
<gene>
    <name evidence="3" type="ordered locus">Tgr7_1816</name>
</gene>
<reference evidence="3 4" key="1">
    <citation type="journal article" date="2011" name="Stand. Genomic Sci.">
        <title>Complete genome sequence of 'Thioalkalivibrio sulfidophilus' HL-EbGr7.</title>
        <authorList>
            <person name="Muyzer G."/>
            <person name="Sorokin D.Y."/>
            <person name="Mavromatis K."/>
            <person name="Lapidus A."/>
            <person name="Clum A."/>
            <person name="Ivanova N."/>
            <person name="Pati A."/>
            <person name="d'Haeseleer P."/>
            <person name="Woyke T."/>
            <person name="Kyrpides N.C."/>
        </authorList>
    </citation>
    <scope>NUCLEOTIDE SEQUENCE [LARGE SCALE GENOMIC DNA]</scope>
    <source>
        <strain evidence="3 4">HL-EbGR7</strain>
    </source>
</reference>
<dbReference type="InterPro" id="IPR011051">
    <property type="entry name" value="RmlC_Cupin_sf"/>
</dbReference>
<dbReference type="HOGENOM" id="CLU_1719749_0_0_6"/>
<feature type="signal peptide" evidence="1">
    <location>
        <begin position="1"/>
        <end position="28"/>
    </location>
</feature>
<organism evidence="3 4">
    <name type="scientific">Thioalkalivibrio sulfidiphilus (strain HL-EbGR7)</name>
    <dbReference type="NCBI Taxonomy" id="396588"/>
    <lineage>
        <taxon>Bacteria</taxon>
        <taxon>Pseudomonadati</taxon>
        <taxon>Pseudomonadota</taxon>
        <taxon>Gammaproteobacteria</taxon>
        <taxon>Chromatiales</taxon>
        <taxon>Ectothiorhodospiraceae</taxon>
        <taxon>Thioalkalivibrio</taxon>
    </lineage>
</organism>
<keyword evidence="1" id="KW-0732">Signal</keyword>
<dbReference type="AlphaFoldDB" id="B8GSJ3"/>
<feature type="domain" description="ChrR-like cupin" evidence="2">
    <location>
        <begin position="44"/>
        <end position="145"/>
    </location>
</feature>
<dbReference type="STRING" id="396588.Tgr7_1816"/>
<dbReference type="EMBL" id="CP001339">
    <property type="protein sequence ID" value="ACL72897.1"/>
    <property type="molecule type" value="Genomic_DNA"/>
</dbReference>
<dbReference type="RefSeq" id="WP_012638379.1">
    <property type="nucleotide sequence ID" value="NC_011901.1"/>
</dbReference>
<dbReference type="Gene3D" id="2.60.120.10">
    <property type="entry name" value="Jelly Rolls"/>
    <property type="match status" value="1"/>
</dbReference>
<sequence precursor="true">MSTMKPTGHTRQARVLFLLLLFAMPLAAETGVPEQALARTFSDADLQWGPCPSFIPAGCEIAVLHGDPAKQNADIFFKVPGGGFLVPHHRHTSAERMVLVSGQLQVQYEGQETVSLKPGTYAYGPAERTHTAVCESPEACVLFIAFEGPVDAYAIEVK</sequence>
<dbReference type="SUPFAM" id="SSF51182">
    <property type="entry name" value="RmlC-like cupins"/>
    <property type="match status" value="1"/>
</dbReference>
<dbReference type="KEGG" id="tgr:Tgr7_1816"/>
<evidence type="ECO:0000259" key="2">
    <source>
        <dbReference type="Pfam" id="PF12973"/>
    </source>
</evidence>
<keyword evidence="4" id="KW-1185">Reference proteome</keyword>
<dbReference type="Proteomes" id="UP000002383">
    <property type="component" value="Chromosome"/>
</dbReference>
<dbReference type="Pfam" id="PF12973">
    <property type="entry name" value="Cupin_7"/>
    <property type="match status" value="1"/>
</dbReference>